<dbReference type="EMBL" id="BDIP01004516">
    <property type="protein sequence ID" value="GIQ88916.1"/>
    <property type="molecule type" value="Genomic_DNA"/>
</dbReference>
<reference evidence="1 2" key="1">
    <citation type="journal article" date="2018" name="PLoS ONE">
        <title>The draft genome of Kipferlia bialata reveals reductive genome evolution in fornicate parasites.</title>
        <authorList>
            <person name="Tanifuji G."/>
            <person name="Takabayashi S."/>
            <person name="Kume K."/>
            <person name="Takagi M."/>
            <person name="Nakayama T."/>
            <person name="Kamikawa R."/>
            <person name="Inagaki Y."/>
            <person name="Hashimoto T."/>
        </authorList>
    </citation>
    <scope>NUCLEOTIDE SEQUENCE [LARGE SCALE GENOMIC DNA]</scope>
    <source>
        <strain evidence="1">NY0173</strain>
    </source>
</reference>
<comment type="caution">
    <text evidence="1">The sequence shown here is derived from an EMBL/GenBank/DDBJ whole genome shotgun (WGS) entry which is preliminary data.</text>
</comment>
<accession>A0A9K3GNM3</accession>
<evidence type="ECO:0000313" key="1">
    <source>
        <dbReference type="EMBL" id="GIQ88916.1"/>
    </source>
</evidence>
<keyword evidence="2" id="KW-1185">Reference proteome</keyword>
<dbReference type="Proteomes" id="UP000265618">
    <property type="component" value="Unassembled WGS sequence"/>
</dbReference>
<organism evidence="1 2">
    <name type="scientific">Kipferlia bialata</name>
    <dbReference type="NCBI Taxonomy" id="797122"/>
    <lineage>
        <taxon>Eukaryota</taxon>
        <taxon>Metamonada</taxon>
        <taxon>Carpediemonas-like organisms</taxon>
        <taxon>Kipferlia</taxon>
    </lineage>
</organism>
<proteinExistence type="predicted"/>
<sequence>MFGVCRLEREKLGGGSRDFDSDSDSDAGSEEGIAHVSLKFYSRRQLAICAKVLADAPEPLLTLTYTQRQVMEQWIYDGEGTEEGIRSSEEREEYVRLSVEQKMVPKSLYMVLNLGIRKYGNPLLAKNVEEGRKILLRIYTPMKGLMRSIVNNGLLGP</sequence>
<name>A0A9K3GNM3_9EUKA</name>
<protein>
    <submittedName>
        <fullName evidence="1">Uncharacterized protein</fullName>
    </submittedName>
</protein>
<gene>
    <name evidence="1" type="ORF">KIPB_011269</name>
</gene>
<evidence type="ECO:0000313" key="2">
    <source>
        <dbReference type="Proteomes" id="UP000265618"/>
    </source>
</evidence>
<dbReference type="AlphaFoldDB" id="A0A9K3GNM3"/>